<keyword evidence="3" id="KW-1185">Reference proteome</keyword>
<reference evidence="2 3" key="1">
    <citation type="submission" date="2023-11" db="EMBL/GenBank/DDBJ databases">
        <title>Arctic aerobic anoxygenic photoheterotroph Sediminicoccus rosea KRV36 adapts its photosynthesis to long days of polar summer.</title>
        <authorList>
            <person name="Tomasch J."/>
            <person name="Kopejtka K."/>
            <person name="Bily T."/>
            <person name="Gardiner A.T."/>
            <person name="Gardian Z."/>
            <person name="Shivaramu S."/>
            <person name="Koblizek M."/>
            <person name="Engelhardt F."/>
            <person name="Kaftan D."/>
        </authorList>
    </citation>
    <scope>NUCLEOTIDE SEQUENCE [LARGE SCALE GENOMIC DNA]</scope>
    <source>
        <strain evidence="2 3">R-30</strain>
    </source>
</reference>
<proteinExistence type="predicted"/>
<gene>
    <name evidence="2" type="ORF">R9Z33_11025</name>
</gene>
<sequence length="167" mass="17325">MLPLLLLTACEVPGQINPRLLARDISGAAAEARLPPPGLDRPYPNLASVPPIPDRPDPAARLAITTELQERRDELSQPLPDRRRDTPLTEGAAGGQPPIAARPPPPAALSRAPVIPWTVSGVPVAPPRGTTTAAPPLPEPEPEAPTPGEVPALPSADLLGAPPPPPR</sequence>
<feature type="region of interest" description="Disordered" evidence="1">
    <location>
        <begin position="32"/>
        <end position="167"/>
    </location>
</feature>
<dbReference type="Proteomes" id="UP001305521">
    <property type="component" value="Chromosome"/>
</dbReference>
<organism evidence="2 3">
    <name type="scientific">Sediminicoccus rosea</name>
    <dbReference type="NCBI Taxonomy" id="1225128"/>
    <lineage>
        <taxon>Bacteria</taxon>
        <taxon>Pseudomonadati</taxon>
        <taxon>Pseudomonadota</taxon>
        <taxon>Alphaproteobacteria</taxon>
        <taxon>Acetobacterales</taxon>
        <taxon>Roseomonadaceae</taxon>
        <taxon>Sediminicoccus</taxon>
    </lineage>
</organism>
<name>A0ABZ0PNT2_9PROT</name>
<protein>
    <submittedName>
        <fullName evidence="2">Uncharacterized protein</fullName>
    </submittedName>
</protein>
<evidence type="ECO:0000313" key="2">
    <source>
        <dbReference type="EMBL" id="WPB87394.1"/>
    </source>
</evidence>
<evidence type="ECO:0000313" key="3">
    <source>
        <dbReference type="Proteomes" id="UP001305521"/>
    </source>
</evidence>
<dbReference type="EMBL" id="CP137852">
    <property type="protein sequence ID" value="WPB87394.1"/>
    <property type="molecule type" value="Genomic_DNA"/>
</dbReference>
<dbReference type="RefSeq" id="WP_318651347.1">
    <property type="nucleotide sequence ID" value="NZ_CP137852.1"/>
</dbReference>
<evidence type="ECO:0000256" key="1">
    <source>
        <dbReference type="SAM" id="MobiDB-lite"/>
    </source>
</evidence>
<feature type="compositionally biased region" description="Pro residues" evidence="1">
    <location>
        <begin position="135"/>
        <end position="145"/>
    </location>
</feature>
<feature type="compositionally biased region" description="Basic and acidic residues" evidence="1">
    <location>
        <begin position="68"/>
        <end position="87"/>
    </location>
</feature>
<accession>A0ABZ0PNT2</accession>